<keyword evidence="2" id="KW-1185">Reference proteome</keyword>
<sequence>MTQLQPFQDEATVLTLDQMTLENRLDRIEMYGSLQITRDKAGLALAQELKQLIDATIAALEGAELPEKIALKPLDKVANPFK</sequence>
<accession>A0A3A3G4U6</accession>
<dbReference type="RefSeq" id="WP_119784970.1">
    <property type="nucleotide sequence ID" value="NZ_QYUQ01000002.1"/>
</dbReference>
<evidence type="ECO:0000313" key="1">
    <source>
        <dbReference type="EMBL" id="RJG01522.1"/>
    </source>
</evidence>
<comment type="caution">
    <text evidence="1">The sequence shown here is derived from an EMBL/GenBank/DDBJ whole genome shotgun (WGS) entry which is preliminary data.</text>
</comment>
<name>A0A3A3G4U6_9BURK</name>
<protein>
    <submittedName>
        <fullName evidence="1">Uncharacterized protein</fullName>
    </submittedName>
</protein>
<dbReference type="EMBL" id="QYUQ01000002">
    <property type="protein sequence ID" value="RJG01522.1"/>
    <property type="molecule type" value="Genomic_DNA"/>
</dbReference>
<dbReference type="Proteomes" id="UP000266327">
    <property type="component" value="Unassembled WGS sequence"/>
</dbReference>
<dbReference type="AlphaFoldDB" id="A0A3A3G4U6"/>
<organism evidence="1 2">
    <name type="scientific">Noviherbaspirillum sedimenti</name>
    <dbReference type="NCBI Taxonomy" id="2320865"/>
    <lineage>
        <taxon>Bacteria</taxon>
        <taxon>Pseudomonadati</taxon>
        <taxon>Pseudomonadota</taxon>
        <taxon>Betaproteobacteria</taxon>
        <taxon>Burkholderiales</taxon>
        <taxon>Oxalobacteraceae</taxon>
        <taxon>Noviherbaspirillum</taxon>
    </lineage>
</organism>
<proteinExistence type="predicted"/>
<dbReference type="OrthoDB" id="5625257at2"/>
<reference evidence="2" key="1">
    <citation type="submission" date="2018-09" db="EMBL/GenBank/DDBJ databases">
        <authorList>
            <person name="Zhu H."/>
        </authorList>
    </citation>
    <scope>NUCLEOTIDE SEQUENCE [LARGE SCALE GENOMIC DNA]</scope>
    <source>
        <strain evidence="2">K1S02-23</strain>
    </source>
</reference>
<gene>
    <name evidence="1" type="ORF">D3878_07930</name>
</gene>
<evidence type="ECO:0000313" key="2">
    <source>
        <dbReference type="Proteomes" id="UP000266327"/>
    </source>
</evidence>